<name>A0ABV2T590_9BACT</name>
<keyword evidence="2" id="KW-1185">Reference proteome</keyword>
<dbReference type="Proteomes" id="UP001549749">
    <property type="component" value="Unassembled WGS sequence"/>
</dbReference>
<evidence type="ECO:0008006" key="3">
    <source>
        <dbReference type="Google" id="ProtNLM"/>
    </source>
</evidence>
<accession>A0ABV2T590</accession>
<evidence type="ECO:0000313" key="1">
    <source>
        <dbReference type="EMBL" id="MET6997324.1"/>
    </source>
</evidence>
<reference evidence="1 2" key="1">
    <citation type="submission" date="2024-06" db="EMBL/GenBank/DDBJ databases">
        <title>Chitinophaga defluvii sp. nov., isolated from municipal sewage.</title>
        <authorList>
            <person name="Zhang L."/>
        </authorList>
    </citation>
    <scope>NUCLEOTIDE SEQUENCE [LARGE SCALE GENOMIC DNA]</scope>
    <source>
        <strain evidence="1 2">H8</strain>
    </source>
</reference>
<dbReference type="Gene3D" id="2.60.40.1930">
    <property type="match status" value="1"/>
</dbReference>
<comment type="caution">
    <text evidence="1">The sequence shown here is derived from an EMBL/GenBank/DDBJ whole genome shotgun (WGS) entry which is preliminary data.</text>
</comment>
<dbReference type="RefSeq" id="WP_354659962.1">
    <property type="nucleotide sequence ID" value="NZ_JBEXAC010000001.1"/>
</dbReference>
<evidence type="ECO:0000313" key="2">
    <source>
        <dbReference type="Proteomes" id="UP001549749"/>
    </source>
</evidence>
<organism evidence="1 2">
    <name type="scientific">Chitinophaga defluvii</name>
    <dbReference type="NCBI Taxonomy" id="3163343"/>
    <lineage>
        <taxon>Bacteria</taxon>
        <taxon>Pseudomonadati</taxon>
        <taxon>Bacteroidota</taxon>
        <taxon>Chitinophagia</taxon>
        <taxon>Chitinophagales</taxon>
        <taxon>Chitinophagaceae</taxon>
        <taxon>Chitinophaga</taxon>
    </lineage>
</organism>
<protein>
    <recommendedName>
        <fullName evidence="3">MG2 domain-containing protein</fullName>
    </recommendedName>
</protein>
<sequence>MDMIHSGYTIPTRCCSFLAACLVWMIPFHQLMAQADTLRSIKQSFEQYRKKAFQEKIYVHTDKQFYVAGEMLWFKIYDVDGMLHHPIDISKVAYVELINNAQVPEFQVKVGMDKGTGSGSVFLPLTLGTGNYRIRVYTNWMKNFSPEGYFEKVIAIVNTQEAAVLPPAGTTPAYTAQFFPEGGHLVSGLQSTLAFRITDHTGKGVDCQGIIIDEKGDSITSFQPLKFGIGRCTFTPVAAHTYRAKITPVKGSPFTQELPRIDGQGYVMQVSDTTKELIKVLVTASTGNSMVAPAPVYLFIHTRQEIKVADMKELQHGRAVFLVDRKMLGEGISHFTVFNSTRQPVCERLYFKPLEKQLAIIARAEKEKYAQRTKVNIPIQTKNMEGETAAADLSVSVYLVDSLQKAPEENILTCLWLSSDLQGTVESPEYYFTRDINVPLAADNLMLTHGWRKFRWEDILQRKTPMFKYVPEYNGHIITGTVINIQTGKPVNKPLTTHLSAPGKWWYYYPASNDTDGRVKYDTKGLYNTREVIVQIGEGKDSIHGINIDNPFSTLPSSGILPAFTLPAQYSAQLETHSIGMQAMRTYWNDSLKKPSLPPGDTTPFYGKSDWDFNLDDYTRFTTMEEVLREFVIPVDVRRIKGHFFLRLKNQPFNEYFNEDPLMLLDGVPVFNCDELMAINPLKVKRVEVVTKPYFYGATTSSGIISLTTYNGNLDGIKPNPYMVVLDYEGIRQQQEFYAPVYNTAAEKESSLPDLRSLLYWAPVVKTSTKDSTAVSFYTGDQPGKYIVVLQGITADGLAGSRHFTFEVLP</sequence>
<gene>
    <name evidence="1" type="ORF">ABR189_08075</name>
</gene>
<proteinExistence type="predicted"/>
<dbReference type="EMBL" id="JBEXAC010000001">
    <property type="protein sequence ID" value="MET6997324.1"/>
    <property type="molecule type" value="Genomic_DNA"/>
</dbReference>